<dbReference type="PANTHER" id="PTHR37937:SF1">
    <property type="entry name" value="CONJUGATIVE TRANSFER: DNA TRANSPORT"/>
    <property type="match status" value="1"/>
</dbReference>
<dbReference type="RefSeq" id="WP_307240590.1">
    <property type="nucleotide sequence ID" value="NZ_JAUSUZ010000001.1"/>
</dbReference>
<dbReference type="CDD" id="cd01127">
    <property type="entry name" value="TrwB_TraG_TraD_VirD4"/>
    <property type="match status" value="1"/>
</dbReference>
<accession>A0AAE4AYM6</accession>
<evidence type="ECO:0000256" key="4">
    <source>
        <dbReference type="ARBA" id="ARBA00022989"/>
    </source>
</evidence>
<feature type="compositionally biased region" description="Basic and acidic residues" evidence="6">
    <location>
        <begin position="571"/>
        <end position="587"/>
    </location>
</feature>
<evidence type="ECO:0000256" key="2">
    <source>
        <dbReference type="ARBA" id="ARBA00022475"/>
    </source>
</evidence>
<protein>
    <submittedName>
        <fullName evidence="9">Type IV secretory pathway TraG/TraD family ATPase VirD4</fullName>
    </submittedName>
</protein>
<evidence type="ECO:0000256" key="7">
    <source>
        <dbReference type="SAM" id="Phobius"/>
    </source>
</evidence>
<proteinExistence type="predicted"/>
<feature type="transmembrane region" description="Helical" evidence="7">
    <location>
        <begin position="89"/>
        <end position="112"/>
    </location>
</feature>
<reference evidence="9 10" key="1">
    <citation type="submission" date="2023-07" db="EMBL/GenBank/DDBJ databases">
        <title>Sequencing the genomes of 1000 actinobacteria strains.</title>
        <authorList>
            <person name="Klenk H.-P."/>
        </authorList>
    </citation>
    <scope>NUCLEOTIDE SEQUENCE [LARGE SCALE GENOMIC DNA]</scope>
    <source>
        <strain evidence="9 10">DSM 44709</strain>
    </source>
</reference>
<feature type="domain" description="TraD/TraG TraM recognition site" evidence="8">
    <location>
        <begin position="430"/>
        <end position="546"/>
    </location>
</feature>
<sequence length="598" mass="64146">MSGNTTRMSGAGWTSGTDRALGIAAAAIGVLVVGTWLSGQVAGLVFAGVWPAVTVGDAVDIAFAIPGTWQDPRQAWPAPARNLLPGPAGLYATAVMVFAVLGVLAAVGWRMFAGGQQRRGMASRAQLDKTMSRNAVLGRASRLRPGLAGTPRWPDVAVELGRADGGMELFASLETSVLLLAAPRQGKTSQVIIPWLRTFPGCALVTSVRHDVLEATATLRRGRSWVMELTGELAWPHRLTWSPVAGCDSYDLARKRADVMIQVGKTSDGSDSSNAGFFGLTATNLMAAWLHTAALTGRTMADVLAWSLDDTNDQPLKLLRDASGTRAGVLEMLDSFYRQPDVTRKNLWTTVQTGTSCLLGEAARAVFCGPAHTSFDVEGFLASGTDTIYLLVDEDQAESLAPLVTAFVDHLITTARRIALRSPNGRLDPPLGLILDELTNVVPLPRMPKLASTAAGFGIFVAGVLQNLAAAEERWGQVGRRMLWANSTIKIALGGLAGEDLTAFSDLAGTYRETLLIPQHNRQGHSVQATVTDRKAMPPEAIRTLDEARREALIIHATTPPVRTRMVRHYESPHRKEYAQASRDARHLMGGLTDGDPR</sequence>
<keyword evidence="10" id="KW-1185">Reference proteome</keyword>
<feature type="region of interest" description="Disordered" evidence="6">
    <location>
        <begin position="571"/>
        <end position="598"/>
    </location>
</feature>
<evidence type="ECO:0000313" key="9">
    <source>
        <dbReference type="EMBL" id="MDQ0366916.1"/>
    </source>
</evidence>
<evidence type="ECO:0000256" key="6">
    <source>
        <dbReference type="SAM" id="MobiDB-lite"/>
    </source>
</evidence>
<dbReference type="Pfam" id="PF12696">
    <property type="entry name" value="TraG-D_C"/>
    <property type="match status" value="1"/>
</dbReference>
<keyword evidence="5 7" id="KW-0472">Membrane</keyword>
<gene>
    <name evidence="9" type="ORF">J2S42_003585</name>
</gene>
<keyword evidence="3 7" id="KW-0812">Transmembrane</keyword>
<name>A0AAE4AYM6_9ACTN</name>
<organism evidence="9 10">
    <name type="scientific">Catenuloplanes indicus</name>
    <dbReference type="NCBI Taxonomy" id="137267"/>
    <lineage>
        <taxon>Bacteria</taxon>
        <taxon>Bacillati</taxon>
        <taxon>Actinomycetota</taxon>
        <taxon>Actinomycetes</taxon>
        <taxon>Micromonosporales</taxon>
        <taxon>Micromonosporaceae</taxon>
        <taxon>Catenuloplanes</taxon>
    </lineage>
</organism>
<keyword evidence="4 7" id="KW-1133">Transmembrane helix</keyword>
<feature type="transmembrane region" description="Helical" evidence="7">
    <location>
        <begin position="20"/>
        <end position="37"/>
    </location>
</feature>
<dbReference type="GO" id="GO:0005886">
    <property type="term" value="C:plasma membrane"/>
    <property type="evidence" value="ECO:0007669"/>
    <property type="project" value="UniProtKB-SubCell"/>
</dbReference>
<evidence type="ECO:0000256" key="5">
    <source>
        <dbReference type="ARBA" id="ARBA00023136"/>
    </source>
</evidence>
<dbReference type="EMBL" id="JAUSUZ010000001">
    <property type="protein sequence ID" value="MDQ0366916.1"/>
    <property type="molecule type" value="Genomic_DNA"/>
</dbReference>
<dbReference type="InterPro" id="IPR032689">
    <property type="entry name" value="TraG-D_C"/>
</dbReference>
<comment type="subcellular location">
    <subcellularLocation>
        <location evidence="1">Cell membrane</location>
        <topology evidence="1">Multi-pass membrane protein</topology>
    </subcellularLocation>
</comment>
<dbReference type="InterPro" id="IPR027417">
    <property type="entry name" value="P-loop_NTPase"/>
</dbReference>
<dbReference type="InterPro" id="IPR051539">
    <property type="entry name" value="T4SS-coupling_protein"/>
</dbReference>
<feature type="transmembrane region" description="Helical" evidence="7">
    <location>
        <begin position="44"/>
        <end position="69"/>
    </location>
</feature>
<dbReference type="Gene3D" id="3.40.50.300">
    <property type="entry name" value="P-loop containing nucleotide triphosphate hydrolases"/>
    <property type="match status" value="1"/>
</dbReference>
<evidence type="ECO:0000259" key="8">
    <source>
        <dbReference type="Pfam" id="PF12696"/>
    </source>
</evidence>
<evidence type="ECO:0000313" key="10">
    <source>
        <dbReference type="Proteomes" id="UP001240236"/>
    </source>
</evidence>
<comment type="caution">
    <text evidence="9">The sequence shown here is derived from an EMBL/GenBank/DDBJ whole genome shotgun (WGS) entry which is preliminary data.</text>
</comment>
<evidence type="ECO:0000256" key="1">
    <source>
        <dbReference type="ARBA" id="ARBA00004651"/>
    </source>
</evidence>
<dbReference type="AlphaFoldDB" id="A0AAE4AYM6"/>
<dbReference type="SUPFAM" id="SSF52540">
    <property type="entry name" value="P-loop containing nucleoside triphosphate hydrolases"/>
    <property type="match status" value="1"/>
</dbReference>
<keyword evidence="2" id="KW-1003">Cell membrane</keyword>
<dbReference type="PANTHER" id="PTHR37937">
    <property type="entry name" value="CONJUGATIVE TRANSFER: DNA TRANSPORT"/>
    <property type="match status" value="1"/>
</dbReference>
<dbReference type="Proteomes" id="UP001240236">
    <property type="component" value="Unassembled WGS sequence"/>
</dbReference>
<evidence type="ECO:0000256" key="3">
    <source>
        <dbReference type="ARBA" id="ARBA00022692"/>
    </source>
</evidence>